<dbReference type="SUPFAM" id="SSF53850">
    <property type="entry name" value="Periplasmic binding protein-like II"/>
    <property type="match status" value="1"/>
</dbReference>
<dbReference type="Pfam" id="PF03466">
    <property type="entry name" value="LysR_substrate"/>
    <property type="match status" value="1"/>
</dbReference>
<dbReference type="InterPro" id="IPR000847">
    <property type="entry name" value="LysR_HTH_N"/>
</dbReference>
<dbReference type="PRINTS" id="PR00039">
    <property type="entry name" value="HTHLYSR"/>
</dbReference>
<evidence type="ECO:0000256" key="3">
    <source>
        <dbReference type="ARBA" id="ARBA00023125"/>
    </source>
</evidence>
<feature type="domain" description="HTH lysR-type" evidence="5">
    <location>
        <begin position="1"/>
        <end position="58"/>
    </location>
</feature>
<reference evidence="6 7" key="1">
    <citation type="submission" date="2020-08" db="EMBL/GenBank/DDBJ databases">
        <title>A Genomic Blueprint of the Chicken Gut Microbiome.</title>
        <authorList>
            <person name="Gilroy R."/>
            <person name="Ravi A."/>
            <person name="Getino M."/>
            <person name="Pursley I."/>
            <person name="Horton D.L."/>
            <person name="Alikhan N.-F."/>
            <person name="Baker D."/>
            <person name="Gharbi K."/>
            <person name="Hall N."/>
            <person name="Watson M."/>
            <person name="Adriaenssens E.M."/>
            <person name="Foster-Nyarko E."/>
            <person name="Jarju S."/>
            <person name="Secka A."/>
            <person name="Antonio M."/>
            <person name="Oren A."/>
            <person name="Chaudhuri R."/>
            <person name="La Ragione R.M."/>
            <person name="Hildebrand F."/>
            <person name="Pallen M.J."/>
        </authorList>
    </citation>
    <scope>NUCLEOTIDE SEQUENCE [LARGE SCALE GENOMIC DNA]</scope>
    <source>
        <strain evidence="6 7">Re57</strain>
    </source>
</reference>
<comment type="caution">
    <text evidence="6">The sequence shown here is derived from an EMBL/GenBank/DDBJ whole genome shotgun (WGS) entry which is preliminary data.</text>
</comment>
<dbReference type="EMBL" id="JACSPY010000016">
    <property type="protein sequence ID" value="MBD8021629.1"/>
    <property type="molecule type" value="Genomic_DNA"/>
</dbReference>
<dbReference type="Pfam" id="PF00126">
    <property type="entry name" value="HTH_1"/>
    <property type="match status" value="1"/>
</dbReference>
<dbReference type="SUPFAM" id="SSF46785">
    <property type="entry name" value="Winged helix' DNA-binding domain"/>
    <property type="match status" value="1"/>
</dbReference>
<proteinExistence type="inferred from homology"/>
<organism evidence="6 7">
    <name type="scientific">Brevibacterium gallinarum</name>
    <dbReference type="NCBI Taxonomy" id="2762220"/>
    <lineage>
        <taxon>Bacteria</taxon>
        <taxon>Bacillati</taxon>
        <taxon>Actinomycetota</taxon>
        <taxon>Actinomycetes</taxon>
        <taxon>Micrococcales</taxon>
        <taxon>Brevibacteriaceae</taxon>
        <taxon>Brevibacterium</taxon>
    </lineage>
</organism>
<evidence type="ECO:0000313" key="6">
    <source>
        <dbReference type="EMBL" id="MBD8021629.1"/>
    </source>
</evidence>
<dbReference type="InterPro" id="IPR036388">
    <property type="entry name" value="WH-like_DNA-bd_sf"/>
</dbReference>
<dbReference type="PROSITE" id="PS50931">
    <property type="entry name" value="HTH_LYSR"/>
    <property type="match status" value="1"/>
</dbReference>
<keyword evidence="3" id="KW-0238">DNA-binding</keyword>
<dbReference type="Gene3D" id="1.10.10.10">
    <property type="entry name" value="Winged helix-like DNA-binding domain superfamily/Winged helix DNA-binding domain"/>
    <property type="match status" value="1"/>
</dbReference>
<evidence type="ECO:0000256" key="2">
    <source>
        <dbReference type="ARBA" id="ARBA00023015"/>
    </source>
</evidence>
<dbReference type="PANTHER" id="PTHR30346">
    <property type="entry name" value="TRANSCRIPTIONAL DUAL REGULATOR HCAR-RELATED"/>
    <property type="match status" value="1"/>
</dbReference>
<dbReference type="InterPro" id="IPR005119">
    <property type="entry name" value="LysR_subst-bd"/>
</dbReference>
<evidence type="ECO:0000259" key="5">
    <source>
        <dbReference type="PROSITE" id="PS50931"/>
    </source>
</evidence>
<gene>
    <name evidence="6" type="ORF">H9634_12645</name>
</gene>
<keyword evidence="7" id="KW-1185">Reference proteome</keyword>
<dbReference type="PANTHER" id="PTHR30346:SF0">
    <property type="entry name" value="HCA OPERON TRANSCRIPTIONAL ACTIVATOR HCAR"/>
    <property type="match status" value="1"/>
</dbReference>
<evidence type="ECO:0000256" key="1">
    <source>
        <dbReference type="ARBA" id="ARBA00009437"/>
    </source>
</evidence>
<evidence type="ECO:0000313" key="7">
    <source>
        <dbReference type="Proteomes" id="UP000651517"/>
    </source>
</evidence>
<dbReference type="RefSeq" id="WP_191727083.1">
    <property type="nucleotide sequence ID" value="NZ_JACSPY010000016.1"/>
</dbReference>
<accession>A0ABR8WX15</accession>
<name>A0ABR8WX15_9MICO</name>
<dbReference type="CDD" id="cd08414">
    <property type="entry name" value="PBP2_LTTR_aromatics_like"/>
    <property type="match status" value="1"/>
</dbReference>
<sequence length="298" mass="32284">MELFQLRAFLAVAGELHFGQAAKKLGMAQPPLSRTIRQLEDDLGTELFYRTTRSVSLSPAGEALVGPAQEILENCAAVEESIRLTTVGDIGRVRFGFAGASSNPLVARLASTTRRLKPGISLELETTTYAAEGLNRLIEGSLDLALVRWTDKPPQITGRPVMIERPVVAVHSGHPLASRKSVTIPDLRDEDFILLPTYPQSAMRDRISSWFLAEGISPRVIQEAPDSWLIAALVGEGVGITITYDSVIASNNHPEITAVPLDVAHEPLKVYLAHRSNDNNPVLSEVLQAADLALPTVS</sequence>
<dbReference type="InterPro" id="IPR036390">
    <property type="entry name" value="WH_DNA-bd_sf"/>
</dbReference>
<dbReference type="Proteomes" id="UP000651517">
    <property type="component" value="Unassembled WGS sequence"/>
</dbReference>
<keyword evidence="2" id="KW-0805">Transcription regulation</keyword>
<dbReference type="Gene3D" id="3.40.190.10">
    <property type="entry name" value="Periplasmic binding protein-like II"/>
    <property type="match status" value="2"/>
</dbReference>
<protein>
    <submittedName>
        <fullName evidence="6">LysR family transcriptional regulator</fullName>
    </submittedName>
</protein>
<evidence type="ECO:0000256" key="4">
    <source>
        <dbReference type="ARBA" id="ARBA00023163"/>
    </source>
</evidence>
<comment type="similarity">
    <text evidence="1">Belongs to the LysR transcriptional regulatory family.</text>
</comment>
<keyword evidence="4" id="KW-0804">Transcription</keyword>